<protein>
    <recommendedName>
        <fullName evidence="5">TAZ-type domain-containing protein</fullName>
    </recommendedName>
</protein>
<name>A0A9N8DZL5_9STRA</name>
<dbReference type="GO" id="GO:0008270">
    <property type="term" value="F:zinc ion binding"/>
    <property type="evidence" value="ECO:0007669"/>
    <property type="project" value="UniProtKB-KW"/>
</dbReference>
<evidence type="ECO:0000256" key="3">
    <source>
        <dbReference type="ARBA" id="ARBA00022833"/>
    </source>
</evidence>
<evidence type="ECO:0000256" key="2">
    <source>
        <dbReference type="ARBA" id="ARBA00022771"/>
    </source>
</evidence>
<dbReference type="EMBL" id="CAICTM010000473">
    <property type="protein sequence ID" value="CAB9511215.1"/>
    <property type="molecule type" value="Genomic_DNA"/>
</dbReference>
<dbReference type="InterPro" id="IPR000197">
    <property type="entry name" value="Znf_TAZ"/>
</dbReference>
<feature type="domain" description="TAZ-type" evidence="5">
    <location>
        <begin position="575"/>
        <end position="664"/>
    </location>
</feature>
<keyword evidence="2" id="KW-0863">Zinc-finger</keyword>
<gene>
    <name evidence="6" type="ORF">SEMRO_474_G150210.1</name>
</gene>
<keyword evidence="1" id="KW-0479">Metal-binding</keyword>
<proteinExistence type="predicted"/>
<evidence type="ECO:0000256" key="4">
    <source>
        <dbReference type="SAM" id="MobiDB-lite"/>
    </source>
</evidence>
<organism evidence="6 7">
    <name type="scientific">Seminavis robusta</name>
    <dbReference type="NCBI Taxonomy" id="568900"/>
    <lineage>
        <taxon>Eukaryota</taxon>
        <taxon>Sar</taxon>
        <taxon>Stramenopiles</taxon>
        <taxon>Ochrophyta</taxon>
        <taxon>Bacillariophyta</taxon>
        <taxon>Bacillariophyceae</taxon>
        <taxon>Bacillariophycidae</taxon>
        <taxon>Naviculales</taxon>
        <taxon>Naviculaceae</taxon>
        <taxon>Seminavis</taxon>
    </lineage>
</organism>
<dbReference type="PROSITE" id="PS50134">
    <property type="entry name" value="ZF_TAZ"/>
    <property type="match status" value="1"/>
</dbReference>
<feature type="compositionally biased region" description="Acidic residues" evidence="4">
    <location>
        <begin position="281"/>
        <end position="292"/>
    </location>
</feature>
<dbReference type="Proteomes" id="UP001153069">
    <property type="component" value="Unassembled WGS sequence"/>
</dbReference>
<dbReference type="Pfam" id="PF02135">
    <property type="entry name" value="zf-TAZ"/>
    <property type="match status" value="1"/>
</dbReference>
<feature type="compositionally biased region" description="Basic and acidic residues" evidence="4">
    <location>
        <begin position="545"/>
        <end position="555"/>
    </location>
</feature>
<dbReference type="SUPFAM" id="SSF57933">
    <property type="entry name" value="TAZ domain"/>
    <property type="match status" value="1"/>
</dbReference>
<evidence type="ECO:0000256" key="1">
    <source>
        <dbReference type="ARBA" id="ARBA00022723"/>
    </source>
</evidence>
<evidence type="ECO:0000259" key="5">
    <source>
        <dbReference type="PROSITE" id="PS50134"/>
    </source>
</evidence>
<feature type="compositionally biased region" description="Basic residues" evidence="4">
    <location>
        <begin position="391"/>
        <end position="403"/>
    </location>
</feature>
<feature type="compositionally biased region" description="Polar residues" evidence="4">
    <location>
        <begin position="308"/>
        <end position="317"/>
    </location>
</feature>
<feature type="region of interest" description="Disordered" evidence="4">
    <location>
        <begin position="112"/>
        <end position="573"/>
    </location>
</feature>
<feature type="compositionally biased region" description="Basic and acidic residues" evidence="4">
    <location>
        <begin position="179"/>
        <end position="191"/>
    </location>
</feature>
<dbReference type="AlphaFoldDB" id="A0A9N8DZL5"/>
<sequence length="714" mass="78916">MTLNSSKFVGIQFQNKVGTLLINAEKVIFRPKLSPSEKAANIKPVARSWRWIAIDRIEVLDPPRNSPSFRSLKLKSKVAAQKAVTLVIPTDVLDDVVEDMNKRLSKEAMGFEGSLSPQVQKKMAPVQLRRKSSGPILMQTIDEASLEDSSTVQKTSRKQAKSSRRASMPEITTAKKTPTKKEQDKKTEKGPTKPTQSAKGSTKTKKETQPEPVPAATEPATNKEEVLVQQAEEPTPQAERSLLSAVTAVTQRITEPIQKQVKTHTKFPLLKPPESHRHKEEEEDEETEDEIPAEAAAVTAAADEDDSSPNASTTNKSQTKRPLLHFLKPPPPRRNITDEFDEEMKKTLESQAKTSPTASNAGSNNIKSKAKQKEDKEQKKASQNPNAGNKSKAKAKDKTRKKLPPPETNNKPKAKAAQKDTAQQKPKSAPPEEQSDAVPSPRRSSMFATPPPQAKPKAATTNKKRTSWTPSSEMVYTPPPARKEKVQREVVFNPMENENSSSPQKEIVFTPTTEEKEKVKKVTTTVKLLDEDETSASTSSSEGQPVEKSDAKPESKISPTKSVEDEDDSAGVLWNPKAPEHVFRMMILQHAANCDCAKGSCFYDPTCSDYKRILAHIVVCGDGDECDFERCRATKQFLLTMQLMQDFKHDGPVEEAHKDFLVNVGAVAPIPVIQMPTNLRGGNSDGLSVVSDSTWWSNDWGEVEKDMDDDDDSS</sequence>
<reference evidence="6" key="1">
    <citation type="submission" date="2020-06" db="EMBL/GenBank/DDBJ databases">
        <authorList>
            <consortium name="Plant Systems Biology data submission"/>
        </authorList>
    </citation>
    <scope>NUCLEOTIDE SEQUENCE</scope>
    <source>
        <strain evidence="6">D6</strain>
    </source>
</reference>
<dbReference type="Gene3D" id="1.20.1020.10">
    <property type="entry name" value="TAZ domain"/>
    <property type="match status" value="1"/>
</dbReference>
<dbReference type="InterPro" id="IPR035898">
    <property type="entry name" value="TAZ_dom_sf"/>
</dbReference>
<feature type="compositionally biased region" description="Basic residues" evidence="4">
    <location>
        <begin position="155"/>
        <end position="164"/>
    </location>
</feature>
<keyword evidence="3" id="KW-0862">Zinc</keyword>
<keyword evidence="7" id="KW-1185">Reference proteome</keyword>
<feature type="compositionally biased region" description="Low complexity" evidence="4">
    <location>
        <begin position="381"/>
        <end position="390"/>
    </location>
</feature>
<evidence type="ECO:0000313" key="6">
    <source>
        <dbReference type="EMBL" id="CAB9511215.1"/>
    </source>
</evidence>
<comment type="caution">
    <text evidence="6">The sequence shown here is derived from an EMBL/GenBank/DDBJ whole genome shotgun (WGS) entry which is preliminary data.</text>
</comment>
<feature type="compositionally biased region" description="Basic and acidic residues" evidence="4">
    <location>
        <begin position="371"/>
        <end position="380"/>
    </location>
</feature>
<accession>A0A9N8DZL5</accession>
<feature type="compositionally biased region" description="Polar residues" evidence="4">
    <location>
        <begin position="349"/>
        <end position="366"/>
    </location>
</feature>
<evidence type="ECO:0000313" key="7">
    <source>
        <dbReference type="Proteomes" id="UP001153069"/>
    </source>
</evidence>